<dbReference type="SMART" id="SM01045">
    <property type="entry name" value="BURP"/>
    <property type="match status" value="1"/>
</dbReference>
<evidence type="ECO:0000259" key="2">
    <source>
        <dbReference type="PROSITE" id="PS51277"/>
    </source>
</evidence>
<name>A0A0J8BEA5_BETVV</name>
<evidence type="ECO:0000313" key="4">
    <source>
        <dbReference type="Proteomes" id="UP000035740"/>
    </source>
</evidence>
<dbReference type="PROSITE" id="PS51277">
    <property type="entry name" value="BURP"/>
    <property type="match status" value="1"/>
</dbReference>
<evidence type="ECO:0000256" key="1">
    <source>
        <dbReference type="SAM" id="SignalP"/>
    </source>
</evidence>
<dbReference type="InterPro" id="IPR044816">
    <property type="entry name" value="BURP"/>
</dbReference>
<reference evidence="3 4" key="1">
    <citation type="journal article" date="2014" name="Nature">
        <title>The genome of the recently domesticated crop plant sugar beet (Beta vulgaris).</title>
        <authorList>
            <person name="Dohm J.C."/>
            <person name="Minoche A.E."/>
            <person name="Holtgrawe D."/>
            <person name="Capella-Gutierrez S."/>
            <person name="Zakrzewski F."/>
            <person name="Tafer H."/>
            <person name="Rupp O."/>
            <person name="Sorensen T.R."/>
            <person name="Stracke R."/>
            <person name="Reinhardt R."/>
            <person name="Goesmann A."/>
            <person name="Kraft T."/>
            <person name="Schulz B."/>
            <person name="Stadler P.F."/>
            <person name="Schmidt T."/>
            <person name="Gabaldon T."/>
            <person name="Lehrach H."/>
            <person name="Weisshaar B."/>
            <person name="Himmelbauer H."/>
        </authorList>
    </citation>
    <scope>NUCLEOTIDE SEQUENCE [LARGE SCALE GENOMIC DNA]</scope>
    <source>
        <tissue evidence="3">Taproot</tissue>
    </source>
</reference>
<dbReference type="KEGG" id="bvg:104905708"/>
<dbReference type="eggNOG" id="ENOG502SKYI">
    <property type="taxonomic scope" value="Eukaryota"/>
</dbReference>
<keyword evidence="1" id="KW-0732">Signal</keyword>
<keyword evidence="4" id="KW-1185">Reference proteome</keyword>
<feature type="signal peptide" evidence="1">
    <location>
        <begin position="1"/>
        <end position="23"/>
    </location>
</feature>
<protein>
    <recommendedName>
        <fullName evidence="2">BURP domain-containing protein</fullName>
    </recommendedName>
</protein>
<dbReference type="OrthoDB" id="654134at2759"/>
<evidence type="ECO:0000313" key="3">
    <source>
        <dbReference type="EMBL" id="KMS99684.1"/>
    </source>
</evidence>
<sequence length="318" mass="35307">MGSFLQCTFLLAMLLFSVGLTSANSATEFYWKAKLPFTPMPKSVIDSLATEDNDDVWLSTHNKAHNWTHSYEVMLKGYEGGGHCHTDSMINTDFITSTFFLEKDLSMGSKLSVHFRDNVGSVNTRFPSPRLAQALPPFKSSSLSNNLRFFNAEPESDAAMFMNLTLNTCEHPNPINGKKQYCATSLEKLVSYVTSTLGGSHDVRTISASPSGSPHRDALLPYKVVGVREVATEKNMVACHRLGFPYAVYYCHQPKATTAYTVSLVDVMNGVKSDAYAVCHSQTSEWSPEYVGFKILGAKPGTHVCHFLQFHDVVWYRG</sequence>
<gene>
    <name evidence="3" type="ORF">BVRB_1g021520</name>
</gene>
<dbReference type="PANTHER" id="PTHR31236:SF2">
    <property type="entry name" value="BURP DOMAIN PROTEIN RD22"/>
    <property type="match status" value="1"/>
</dbReference>
<feature type="chain" id="PRO_5005294446" description="BURP domain-containing protein" evidence="1">
    <location>
        <begin position="24"/>
        <end position="318"/>
    </location>
</feature>
<proteinExistence type="predicted"/>
<dbReference type="Gramene" id="KMS99684">
    <property type="protein sequence ID" value="KMS99684"/>
    <property type="gene ID" value="BVRB_1g021520"/>
</dbReference>
<accession>A0A0J8BEA5</accession>
<dbReference type="AlphaFoldDB" id="A0A0J8BEA5"/>
<feature type="domain" description="BURP" evidence="2">
    <location>
        <begin position="99"/>
        <end position="318"/>
    </location>
</feature>
<dbReference type="OMA" id="EGIMPGN"/>
<dbReference type="PANTHER" id="PTHR31236">
    <property type="entry name" value="BURP DOMAIN PROTEIN USPL1-LIKE"/>
    <property type="match status" value="1"/>
</dbReference>
<organism evidence="3 4">
    <name type="scientific">Beta vulgaris subsp. vulgaris</name>
    <name type="common">Beet</name>
    <dbReference type="NCBI Taxonomy" id="3555"/>
    <lineage>
        <taxon>Eukaryota</taxon>
        <taxon>Viridiplantae</taxon>
        <taxon>Streptophyta</taxon>
        <taxon>Embryophyta</taxon>
        <taxon>Tracheophyta</taxon>
        <taxon>Spermatophyta</taxon>
        <taxon>Magnoliopsida</taxon>
        <taxon>eudicotyledons</taxon>
        <taxon>Gunneridae</taxon>
        <taxon>Pentapetalae</taxon>
        <taxon>Caryophyllales</taxon>
        <taxon>Chenopodiaceae</taxon>
        <taxon>Betoideae</taxon>
        <taxon>Beta</taxon>
    </lineage>
</organism>
<dbReference type="Pfam" id="PF03181">
    <property type="entry name" value="BURP"/>
    <property type="match status" value="1"/>
</dbReference>
<dbReference type="Proteomes" id="UP000035740">
    <property type="component" value="Unassembled WGS sequence"/>
</dbReference>
<dbReference type="EMBL" id="KQ090204">
    <property type="protein sequence ID" value="KMS99684.1"/>
    <property type="molecule type" value="Genomic_DNA"/>
</dbReference>
<dbReference type="InterPro" id="IPR004873">
    <property type="entry name" value="BURP_dom"/>
</dbReference>